<organism evidence="13 14">
    <name type="scientific">Aquitalea palustris</name>
    <dbReference type="NCBI Taxonomy" id="2480983"/>
    <lineage>
        <taxon>Bacteria</taxon>
        <taxon>Pseudomonadati</taxon>
        <taxon>Pseudomonadota</taxon>
        <taxon>Betaproteobacteria</taxon>
        <taxon>Neisseriales</taxon>
        <taxon>Chromobacteriaceae</taxon>
        <taxon>Aquitalea</taxon>
    </lineage>
</organism>
<evidence type="ECO:0000259" key="12">
    <source>
        <dbReference type="Pfam" id="PF12019"/>
    </source>
</evidence>
<evidence type="ECO:0000256" key="3">
    <source>
        <dbReference type="ARBA" id="ARBA00022475"/>
    </source>
</evidence>
<keyword evidence="3" id="KW-1003">Cell membrane</keyword>
<keyword evidence="14" id="KW-1185">Reference proteome</keyword>
<accession>A0A454JM07</accession>
<reference evidence="13 14" key="1">
    <citation type="submission" date="2018-10" db="EMBL/GenBank/DDBJ databases">
        <title>Draft genome sequence of Aquitalea MWU14-2217 isolated from a wild cranberry bog in Provincetown, Massachusetts.</title>
        <authorList>
            <person name="Ebadzadsahrai G."/>
            <person name="Soby S."/>
        </authorList>
    </citation>
    <scope>NUCLEOTIDE SEQUENCE [LARGE SCALE GENOMIC DNA]</scope>
    <source>
        <strain evidence="13 14">MWU14-2217</strain>
    </source>
</reference>
<dbReference type="SUPFAM" id="SSF54523">
    <property type="entry name" value="Pili subunits"/>
    <property type="match status" value="1"/>
</dbReference>
<evidence type="ECO:0000313" key="14">
    <source>
        <dbReference type="Proteomes" id="UP000274139"/>
    </source>
</evidence>
<proteinExistence type="inferred from homology"/>
<protein>
    <recommendedName>
        <fullName evidence="2">Type II secretion system protein H</fullName>
    </recommendedName>
    <alternativeName>
        <fullName evidence="10">General secretion pathway protein H</fullName>
    </alternativeName>
</protein>
<name>A0A454JM07_9NEIS</name>
<evidence type="ECO:0000256" key="7">
    <source>
        <dbReference type="ARBA" id="ARBA00022989"/>
    </source>
</evidence>
<evidence type="ECO:0000256" key="5">
    <source>
        <dbReference type="ARBA" id="ARBA00022519"/>
    </source>
</evidence>
<dbReference type="RefSeq" id="WP_103523550.1">
    <property type="nucleotide sequence ID" value="NZ_JAIZDC010000003.1"/>
</dbReference>
<evidence type="ECO:0000256" key="9">
    <source>
        <dbReference type="ARBA" id="ARBA00025772"/>
    </source>
</evidence>
<dbReference type="GO" id="GO:0015627">
    <property type="term" value="C:type II protein secretion system complex"/>
    <property type="evidence" value="ECO:0007669"/>
    <property type="project" value="InterPro"/>
</dbReference>
<sequence length="185" mass="20204">MPRSVACRLGGGFTLYELLIVLAVSAILLGQTLPAMQDMLERQRLLARGQLLQSGLQLARSEAIRGKRTVWVCALNSKVNLEIQGCQPGNAIISNWSEGMLVFADAPFRPNGRYDSGERLHHLLFNSASVALSANRQDFAFTADGRLHSGPAPRFQLRTPGGQCHSLQLQPSGKAQWCSQDRCCG</sequence>
<evidence type="ECO:0000256" key="8">
    <source>
        <dbReference type="ARBA" id="ARBA00023136"/>
    </source>
</evidence>
<dbReference type="Proteomes" id="UP000274139">
    <property type="component" value="Unassembled WGS sequence"/>
</dbReference>
<keyword evidence="6 11" id="KW-0812">Transmembrane</keyword>
<comment type="similarity">
    <text evidence="9">Belongs to the GSP H family.</text>
</comment>
<dbReference type="InterPro" id="IPR045584">
    <property type="entry name" value="Pilin-like"/>
</dbReference>
<evidence type="ECO:0000256" key="4">
    <source>
        <dbReference type="ARBA" id="ARBA00022481"/>
    </source>
</evidence>
<evidence type="ECO:0000256" key="2">
    <source>
        <dbReference type="ARBA" id="ARBA00021549"/>
    </source>
</evidence>
<evidence type="ECO:0000256" key="10">
    <source>
        <dbReference type="ARBA" id="ARBA00030775"/>
    </source>
</evidence>
<dbReference type="AlphaFoldDB" id="A0A454JM07"/>
<dbReference type="Gene3D" id="3.55.40.10">
    <property type="entry name" value="minor pseudopilin epsh domain"/>
    <property type="match status" value="1"/>
</dbReference>
<dbReference type="EMBL" id="RFAR01000012">
    <property type="protein sequence ID" value="RMD00850.1"/>
    <property type="molecule type" value="Genomic_DNA"/>
</dbReference>
<evidence type="ECO:0000256" key="1">
    <source>
        <dbReference type="ARBA" id="ARBA00004377"/>
    </source>
</evidence>
<evidence type="ECO:0000256" key="6">
    <source>
        <dbReference type="ARBA" id="ARBA00022692"/>
    </source>
</evidence>
<dbReference type="NCBIfam" id="TIGR02532">
    <property type="entry name" value="IV_pilin_GFxxxE"/>
    <property type="match status" value="1"/>
</dbReference>
<evidence type="ECO:0000313" key="13">
    <source>
        <dbReference type="EMBL" id="RMD00850.1"/>
    </source>
</evidence>
<comment type="subcellular location">
    <subcellularLocation>
        <location evidence="1">Cell inner membrane</location>
        <topology evidence="1">Single-pass membrane protein</topology>
    </subcellularLocation>
</comment>
<dbReference type="GO" id="GO:0015628">
    <property type="term" value="P:protein secretion by the type II secretion system"/>
    <property type="evidence" value="ECO:0007669"/>
    <property type="project" value="InterPro"/>
</dbReference>
<keyword evidence="4" id="KW-0488">Methylation</keyword>
<comment type="caution">
    <text evidence="13">The sequence shown here is derived from an EMBL/GenBank/DDBJ whole genome shotgun (WGS) entry which is preliminary data.</text>
</comment>
<keyword evidence="7 11" id="KW-1133">Transmembrane helix</keyword>
<feature type="transmembrane region" description="Helical" evidence="11">
    <location>
        <begin position="18"/>
        <end position="36"/>
    </location>
</feature>
<keyword evidence="8 11" id="KW-0472">Membrane</keyword>
<dbReference type="InterPro" id="IPR022346">
    <property type="entry name" value="T2SS_GspH"/>
</dbReference>
<evidence type="ECO:0000256" key="11">
    <source>
        <dbReference type="SAM" id="Phobius"/>
    </source>
</evidence>
<gene>
    <name evidence="13" type="ORF">EAY64_04265</name>
</gene>
<dbReference type="Pfam" id="PF12019">
    <property type="entry name" value="GspH"/>
    <property type="match status" value="1"/>
</dbReference>
<dbReference type="InterPro" id="IPR012902">
    <property type="entry name" value="N_methyl_site"/>
</dbReference>
<feature type="domain" description="General secretion pathway GspH" evidence="12">
    <location>
        <begin position="50"/>
        <end position="173"/>
    </location>
</feature>
<keyword evidence="5" id="KW-0997">Cell inner membrane</keyword>
<dbReference type="GO" id="GO:0005886">
    <property type="term" value="C:plasma membrane"/>
    <property type="evidence" value="ECO:0007669"/>
    <property type="project" value="UniProtKB-SubCell"/>
</dbReference>
<dbReference type="OrthoDB" id="8587185at2"/>